<evidence type="ECO:0000256" key="3">
    <source>
        <dbReference type="ARBA" id="ARBA00022670"/>
    </source>
</evidence>
<dbReference type="EC" id="3.4.-.-" evidence="7"/>
<evidence type="ECO:0000256" key="4">
    <source>
        <dbReference type="ARBA" id="ARBA00022723"/>
    </source>
</evidence>
<dbReference type="PANTHER" id="PTHR12147:SF26">
    <property type="entry name" value="PEPTIDASE M28 DOMAIN-CONTAINING PROTEIN"/>
    <property type="match status" value="1"/>
</dbReference>
<dbReference type="Gene3D" id="3.40.630.10">
    <property type="entry name" value="Zn peptidases"/>
    <property type="match status" value="1"/>
</dbReference>
<evidence type="ECO:0000256" key="7">
    <source>
        <dbReference type="RuleBase" id="RU361240"/>
    </source>
</evidence>
<evidence type="ECO:0000256" key="6">
    <source>
        <dbReference type="ARBA" id="ARBA00022833"/>
    </source>
</evidence>
<accession>A0A166AUB1</accession>
<evidence type="ECO:0000313" key="10">
    <source>
        <dbReference type="Proteomes" id="UP000077266"/>
    </source>
</evidence>
<keyword evidence="3 7" id="KW-0645">Protease</keyword>
<comment type="cofactor">
    <cofactor evidence="1">
        <name>Zn(2+)</name>
        <dbReference type="ChEBI" id="CHEBI:29105"/>
    </cofactor>
</comment>
<comment type="similarity">
    <text evidence="2">Belongs to the peptidase M28 family. M28B subfamily.</text>
</comment>
<evidence type="ECO:0000259" key="8">
    <source>
        <dbReference type="Pfam" id="PF04389"/>
    </source>
</evidence>
<protein>
    <recommendedName>
        <fullName evidence="7">Peptide hydrolase</fullName>
        <ecNumber evidence="7">3.4.-.-</ecNumber>
    </recommendedName>
</protein>
<dbReference type="InterPro" id="IPR045175">
    <property type="entry name" value="M28_fam"/>
</dbReference>
<evidence type="ECO:0000256" key="2">
    <source>
        <dbReference type="ARBA" id="ARBA00005634"/>
    </source>
</evidence>
<keyword evidence="10" id="KW-1185">Reference proteome</keyword>
<dbReference type="GO" id="GO:0006508">
    <property type="term" value="P:proteolysis"/>
    <property type="evidence" value="ECO:0007669"/>
    <property type="project" value="UniProtKB-KW"/>
</dbReference>
<dbReference type="AlphaFoldDB" id="A0A166AUB1"/>
<evidence type="ECO:0000256" key="5">
    <source>
        <dbReference type="ARBA" id="ARBA00022801"/>
    </source>
</evidence>
<proteinExistence type="inferred from homology"/>
<dbReference type="GO" id="GO:0046872">
    <property type="term" value="F:metal ion binding"/>
    <property type="evidence" value="ECO:0007669"/>
    <property type="project" value="UniProtKB-KW"/>
</dbReference>
<dbReference type="Pfam" id="PF04389">
    <property type="entry name" value="Peptidase_M28"/>
    <property type="match status" value="1"/>
</dbReference>
<dbReference type="SUPFAM" id="SSF53187">
    <property type="entry name" value="Zn-dependent exopeptidases"/>
    <property type="match status" value="1"/>
</dbReference>
<gene>
    <name evidence="9" type="ORF">EXIGLDRAFT_610769</name>
</gene>
<dbReference type="InterPro" id="IPR007484">
    <property type="entry name" value="Peptidase_M28"/>
</dbReference>
<dbReference type="GO" id="GO:0008235">
    <property type="term" value="F:metalloexopeptidase activity"/>
    <property type="evidence" value="ECO:0007669"/>
    <property type="project" value="InterPro"/>
</dbReference>
<keyword evidence="5 7" id="KW-0378">Hydrolase</keyword>
<dbReference type="PANTHER" id="PTHR12147">
    <property type="entry name" value="METALLOPEPTIDASE M28 FAMILY MEMBER"/>
    <property type="match status" value="1"/>
</dbReference>
<dbReference type="Proteomes" id="UP000077266">
    <property type="component" value="Unassembled WGS sequence"/>
</dbReference>
<keyword evidence="4 7" id="KW-0479">Metal-binding</keyword>
<reference evidence="9 10" key="1">
    <citation type="journal article" date="2016" name="Mol. Biol. Evol.">
        <title>Comparative Genomics of Early-Diverging Mushroom-Forming Fungi Provides Insights into the Origins of Lignocellulose Decay Capabilities.</title>
        <authorList>
            <person name="Nagy L.G."/>
            <person name="Riley R."/>
            <person name="Tritt A."/>
            <person name="Adam C."/>
            <person name="Daum C."/>
            <person name="Floudas D."/>
            <person name="Sun H."/>
            <person name="Yadav J.S."/>
            <person name="Pangilinan J."/>
            <person name="Larsson K.H."/>
            <person name="Matsuura K."/>
            <person name="Barry K."/>
            <person name="Labutti K."/>
            <person name="Kuo R."/>
            <person name="Ohm R.A."/>
            <person name="Bhattacharya S.S."/>
            <person name="Shirouzu T."/>
            <person name="Yoshinaga Y."/>
            <person name="Martin F.M."/>
            <person name="Grigoriev I.V."/>
            <person name="Hibbett D.S."/>
        </authorList>
    </citation>
    <scope>NUCLEOTIDE SEQUENCE [LARGE SCALE GENOMIC DNA]</scope>
    <source>
        <strain evidence="9 10">HHB12029</strain>
    </source>
</reference>
<evidence type="ECO:0000313" key="9">
    <source>
        <dbReference type="EMBL" id="KZV95259.1"/>
    </source>
</evidence>
<dbReference type="InParanoid" id="A0A166AUB1"/>
<feature type="domain" description="Peptidase M28" evidence="8">
    <location>
        <begin position="149"/>
        <end position="353"/>
    </location>
</feature>
<dbReference type="STRING" id="1314781.A0A166AUB1"/>
<dbReference type="EMBL" id="KV425960">
    <property type="protein sequence ID" value="KZV95259.1"/>
    <property type="molecule type" value="Genomic_DNA"/>
</dbReference>
<organism evidence="9 10">
    <name type="scientific">Exidia glandulosa HHB12029</name>
    <dbReference type="NCBI Taxonomy" id="1314781"/>
    <lineage>
        <taxon>Eukaryota</taxon>
        <taxon>Fungi</taxon>
        <taxon>Dikarya</taxon>
        <taxon>Basidiomycota</taxon>
        <taxon>Agaricomycotina</taxon>
        <taxon>Agaricomycetes</taxon>
        <taxon>Auriculariales</taxon>
        <taxon>Exidiaceae</taxon>
        <taxon>Exidia</taxon>
    </lineage>
</organism>
<keyword evidence="6 7" id="KW-0862">Zinc</keyword>
<evidence type="ECO:0000256" key="1">
    <source>
        <dbReference type="ARBA" id="ARBA00001947"/>
    </source>
</evidence>
<sequence>MTSNPNDSQTALYHDRPFVLDLFINSAIVAIPEPALDLVGAFLPALLTAVLIQPDPVRVVDSGTVDILRGALSNITYNKNIAKIVESLNVTEIRADLIYLSGEEPGSSIMSRNSMSSGALAAANWLQEQFEGYGASCEQIGFRDGWAPNVICDYPGTDNSTGVIILGAHYDSRGRPFPDRAPGADDDGSGTAHLLAIARGIKNHNVQFKSNVRIAAFAGEEQGLVGSRAYAKYLRAQDANVTLMIQADMLAYHDPSEPMQLGQPDRYALPEANQLIANVSRLYAPELTLGWTDGCCTDHQSFTEQGFPATSVFERGLDGGDIVDPMYHTSYDLVDRPGVDLEQLRSISKVVFAALLHVSGYELGSSKLE</sequence>
<name>A0A166AUB1_EXIGL</name>
<dbReference type="OrthoDB" id="10013407at2759"/>